<keyword evidence="3" id="KW-1185">Reference proteome</keyword>
<reference evidence="2 3" key="1">
    <citation type="submission" date="2016-10" db="EMBL/GenBank/DDBJ databases">
        <authorList>
            <person name="de Groot N.N."/>
        </authorList>
    </citation>
    <scope>NUCLEOTIDE SEQUENCE [LARGE SCALE GENOMIC DNA]</scope>
    <source>
        <strain evidence="3">P4-7,KCTC 19426,CECT 7604</strain>
    </source>
</reference>
<accession>A0A1H0RMN9</accession>
<dbReference type="RefSeq" id="WP_090478575.1">
    <property type="nucleotide sequence ID" value="NZ_LT629710.1"/>
</dbReference>
<evidence type="ECO:0000313" key="2">
    <source>
        <dbReference type="EMBL" id="SDP30650.1"/>
    </source>
</evidence>
<dbReference type="Pfam" id="PF14561">
    <property type="entry name" value="TPR_20"/>
    <property type="match status" value="1"/>
</dbReference>
<dbReference type="InterPro" id="IPR013766">
    <property type="entry name" value="Thioredoxin_domain"/>
</dbReference>
<evidence type="ECO:0000313" key="3">
    <source>
        <dbReference type="Proteomes" id="UP000198741"/>
    </source>
</evidence>
<organism evidence="2 3">
    <name type="scientific">Nakamurella panacisegetis</name>
    <dbReference type="NCBI Taxonomy" id="1090615"/>
    <lineage>
        <taxon>Bacteria</taxon>
        <taxon>Bacillati</taxon>
        <taxon>Actinomycetota</taxon>
        <taxon>Actinomycetes</taxon>
        <taxon>Nakamurellales</taxon>
        <taxon>Nakamurellaceae</taxon>
        <taxon>Nakamurella</taxon>
    </lineage>
</organism>
<dbReference type="InterPro" id="IPR036249">
    <property type="entry name" value="Thioredoxin-like_sf"/>
</dbReference>
<name>A0A1H0RMN9_9ACTN</name>
<dbReference type="Gene3D" id="1.25.40.10">
    <property type="entry name" value="Tetratricopeptide repeat domain"/>
    <property type="match status" value="1"/>
</dbReference>
<sequence>MTRPDRRQQAALSTAFAGAIDLSALANRPAPGAAPAPDAKPPSKYNIDVTEATFGEVVQASTEVLVVFDLWSARSALSASLSAILNDVVDGGHGAWVLARIDVDTNPRVAQAFQAREIPTIIAVAGGQPVDAYAGPADEKSVRTWITGLLDALRDRLPGIKAAEDAAGIEPGPAAPEEDPRFLAAEDALMVADYETARTELEQILAEEPGNERATAALAQTLFLAHTDALPADTVAAADADPDNVPLQCDAADIQVSAGEVQAAFDRLIGVVKRTAGDERTAAREHLLSLFGLFAVDDDQVKQARRALAAALY</sequence>
<dbReference type="InterPro" id="IPR011990">
    <property type="entry name" value="TPR-like_helical_dom_sf"/>
</dbReference>
<dbReference type="STRING" id="1090615.SAMN04515671_3657"/>
<dbReference type="EMBL" id="LT629710">
    <property type="protein sequence ID" value="SDP30650.1"/>
    <property type="molecule type" value="Genomic_DNA"/>
</dbReference>
<dbReference type="AlphaFoldDB" id="A0A1H0RMN9"/>
<protein>
    <submittedName>
        <fullName evidence="2">Putative thioredoxin</fullName>
    </submittedName>
</protein>
<dbReference type="Proteomes" id="UP000198741">
    <property type="component" value="Chromosome I"/>
</dbReference>
<proteinExistence type="predicted"/>
<feature type="domain" description="Thioredoxin" evidence="1">
    <location>
        <begin position="49"/>
        <end position="146"/>
    </location>
</feature>
<dbReference type="Gene3D" id="3.40.30.10">
    <property type="entry name" value="Glutaredoxin"/>
    <property type="match status" value="1"/>
</dbReference>
<gene>
    <name evidence="2" type="ORF">SAMN04515671_3657</name>
</gene>
<dbReference type="OrthoDB" id="5181746at2"/>
<evidence type="ECO:0000259" key="1">
    <source>
        <dbReference type="Pfam" id="PF00085"/>
    </source>
</evidence>
<dbReference type="SUPFAM" id="SSF52833">
    <property type="entry name" value="Thioredoxin-like"/>
    <property type="match status" value="1"/>
</dbReference>
<dbReference type="CDD" id="cd02956">
    <property type="entry name" value="ybbN"/>
    <property type="match status" value="1"/>
</dbReference>
<dbReference type="Pfam" id="PF00085">
    <property type="entry name" value="Thioredoxin"/>
    <property type="match status" value="1"/>
</dbReference>
<dbReference type="GO" id="GO:0006950">
    <property type="term" value="P:response to stress"/>
    <property type="evidence" value="ECO:0007669"/>
    <property type="project" value="UniProtKB-ARBA"/>
</dbReference>